<name>A0A813XLM5_9BILA</name>
<dbReference type="SUPFAM" id="SSF117839">
    <property type="entry name" value="WWE domain"/>
    <property type="match status" value="1"/>
</dbReference>
<dbReference type="Proteomes" id="UP000663877">
    <property type="component" value="Unassembled WGS sequence"/>
</dbReference>
<evidence type="ECO:0000313" key="4">
    <source>
        <dbReference type="Proteomes" id="UP000663832"/>
    </source>
</evidence>
<dbReference type="GO" id="GO:0005576">
    <property type="term" value="C:extracellular region"/>
    <property type="evidence" value="ECO:0007669"/>
    <property type="project" value="InterPro"/>
</dbReference>
<dbReference type="OrthoDB" id="10051020at2759"/>
<dbReference type="Gene3D" id="3.30.720.50">
    <property type="match status" value="1"/>
</dbReference>
<feature type="domain" description="WWE" evidence="1">
    <location>
        <begin position="1"/>
        <end position="78"/>
    </location>
</feature>
<dbReference type="Proteomes" id="UP000663832">
    <property type="component" value="Unassembled WGS sequence"/>
</dbReference>
<dbReference type="Pfam" id="PF03496">
    <property type="entry name" value="ADPrib_exo_Tox"/>
    <property type="match status" value="1"/>
</dbReference>
<evidence type="ECO:0000313" key="3">
    <source>
        <dbReference type="EMBL" id="CAF0872067.1"/>
    </source>
</evidence>
<protein>
    <recommendedName>
        <fullName evidence="1">WWE domain-containing protein</fullName>
    </recommendedName>
</protein>
<dbReference type="EMBL" id="CAJNOI010000028">
    <property type="protein sequence ID" value="CAF0872067.1"/>
    <property type="molecule type" value="Genomic_DNA"/>
</dbReference>
<dbReference type="EMBL" id="CAJNOM010000023">
    <property type="protein sequence ID" value="CAF0831883.1"/>
    <property type="molecule type" value="Genomic_DNA"/>
</dbReference>
<evidence type="ECO:0000313" key="5">
    <source>
        <dbReference type="Proteomes" id="UP000663877"/>
    </source>
</evidence>
<dbReference type="AlphaFoldDB" id="A0A813XLM5"/>
<proteinExistence type="predicted"/>
<dbReference type="PROSITE" id="PS50918">
    <property type="entry name" value="WWE"/>
    <property type="match status" value="1"/>
</dbReference>
<dbReference type="Pfam" id="PF02825">
    <property type="entry name" value="WWE"/>
    <property type="match status" value="1"/>
</dbReference>
<organism evidence="3 5">
    <name type="scientific">Adineta steineri</name>
    <dbReference type="NCBI Taxonomy" id="433720"/>
    <lineage>
        <taxon>Eukaryota</taxon>
        <taxon>Metazoa</taxon>
        <taxon>Spiralia</taxon>
        <taxon>Gnathifera</taxon>
        <taxon>Rotifera</taxon>
        <taxon>Eurotatoria</taxon>
        <taxon>Bdelloidea</taxon>
        <taxon>Adinetida</taxon>
        <taxon>Adinetidae</taxon>
        <taxon>Adineta</taxon>
    </lineage>
</organism>
<dbReference type="InterPro" id="IPR003540">
    <property type="entry name" value="ADP-ribosyltransferase"/>
</dbReference>
<evidence type="ECO:0000259" key="1">
    <source>
        <dbReference type="PROSITE" id="PS50918"/>
    </source>
</evidence>
<comment type="caution">
    <text evidence="3">The sequence shown here is derived from an EMBL/GenBank/DDBJ whole genome shotgun (WGS) entry which is preliminary data.</text>
</comment>
<dbReference type="Gene3D" id="3.90.176.10">
    <property type="entry name" value="Toxin ADP-ribosyltransferase, Chain A, domain 1"/>
    <property type="match status" value="1"/>
</dbReference>
<dbReference type="InterPro" id="IPR037197">
    <property type="entry name" value="WWE_dom_sf"/>
</dbReference>
<dbReference type="PROSITE" id="PS51996">
    <property type="entry name" value="TR_MART"/>
    <property type="match status" value="1"/>
</dbReference>
<keyword evidence="4" id="KW-1185">Reference proteome</keyword>
<dbReference type="SUPFAM" id="SSF56399">
    <property type="entry name" value="ADP-ribosylation"/>
    <property type="match status" value="1"/>
</dbReference>
<evidence type="ECO:0000313" key="2">
    <source>
        <dbReference type="EMBL" id="CAF0831883.1"/>
    </source>
</evidence>
<gene>
    <name evidence="3" type="ORF">BJG266_LOCUS8955</name>
    <name evidence="2" type="ORF">QVE165_LOCUS5832</name>
</gene>
<reference evidence="3" key="1">
    <citation type="submission" date="2021-02" db="EMBL/GenBank/DDBJ databases">
        <authorList>
            <person name="Nowell W R."/>
        </authorList>
    </citation>
    <scope>NUCLEOTIDE SEQUENCE</scope>
</reference>
<accession>A0A813XLM5</accession>
<sequence>MNQEENKVVWSWKSNKNPWSLKQADEWCAFPSLINNQIEQAYLADQDQIIIDENYKINFKHFLQVNIPDASKQRPIRRCLNTHMISYYCRERFNFVQPLQHSIMDDTPYYGSVFITDWLIMFTEGTLKIEFSQLINELISGISTEGENLDLIQEAQHLNGEIRAIKKKNMENLQQCCARLYTKPCFLFKIVNETLRDNNRKKLKTLGPFCYLLYNYIGIRHNKYLSIRQQIKRLFKPAEEQFSSLTVYRGEELLSEQIETYKQAVGKGFSYKWSSFISTSKSREVAEMYGSNVLYIIQIPRISSNDQYVDLSSIAYIKDEQEILLRPGVRLRIDKYHFHSRTQRYVFYVQILPSFISNIM</sequence>
<dbReference type="InterPro" id="IPR004170">
    <property type="entry name" value="WWE_dom"/>
</dbReference>